<dbReference type="CDD" id="cd06261">
    <property type="entry name" value="TM_PBP2"/>
    <property type="match status" value="1"/>
</dbReference>
<dbReference type="InterPro" id="IPR000515">
    <property type="entry name" value="MetI-like"/>
</dbReference>
<keyword evidence="6 7" id="KW-0472">Membrane</keyword>
<dbReference type="PANTHER" id="PTHR43744">
    <property type="entry name" value="ABC TRANSPORTER PERMEASE PROTEIN MG189-RELATED-RELATED"/>
    <property type="match status" value="1"/>
</dbReference>
<feature type="transmembrane region" description="Helical" evidence="7">
    <location>
        <begin position="124"/>
        <end position="149"/>
    </location>
</feature>
<dbReference type="RefSeq" id="WP_095686375.1">
    <property type="nucleotide sequence ID" value="NZ_CP016776.1"/>
</dbReference>
<dbReference type="GO" id="GO:0005886">
    <property type="term" value="C:plasma membrane"/>
    <property type="evidence" value="ECO:0007669"/>
    <property type="project" value="UniProtKB-SubCell"/>
</dbReference>
<sequence length="307" mass="33587">MSNLKIANHNPGRKLFSSKIATVVVWVTTVIWTVPTLGLLVTSFKEDKDIVNEPWWVSLFNPNFTLSSYKGVLFGGDSESLSNGVLPYFINSIVITLPATIFPIVIATMAAYALAWIRFRGSDFIFFFIFALQIVPLQMSLIPLLLLFTGGAHIGSVTIFPALGLAGDFAGIWLPHTMFALPLAIYLLHNFIASLPRDLMEAAHVDGANHFKVFRMIVLPLSIPGIAAIAIFQFLWVWNDLLVALTFASGTEEVAPINSKLASLVGQYGSGYTQLSAGAFITIAIPLIVFFSLQRYFVRGLLAGSVK</sequence>
<keyword evidence="4 7" id="KW-0812">Transmembrane</keyword>
<organism evidence="9 10">
    <name type="scientific">Candidatus Planktophila vernalis</name>
    <dbReference type="NCBI Taxonomy" id="1884907"/>
    <lineage>
        <taxon>Bacteria</taxon>
        <taxon>Bacillati</taxon>
        <taxon>Actinomycetota</taxon>
        <taxon>Actinomycetes</taxon>
        <taxon>Candidatus Nanopelagicales</taxon>
        <taxon>Candidatus Nanopelagicaceae</taxon>
        <taxon>Candidatus Planktophila</taxon>
    </lineage>
</organism>
<evidence type="ECO:0000256" key="7">
    <source>
        <dbReference type="RuleBase" id="RU363032"/>
    </source>
</evidence>
<dbReference type="AlphaFoldDB" id="A0A249KUP8"/>
<dbReference type="OrthoDB" id="9794684at2"/>
<feature type="transmembrane region" description="Helical" evidence="7">
    <location>
        <begin position="20"/>
        <end position="41"/>
    </location>
</feature>
<evidence type="ECO:0000313" key="9">
    <source>
        <dbReference type="EMBL" id="ASY20528.1"/>
    </source>
</evidence>
<name>A0A249KUP8_9ACTN</name>
<feature type="transmembrane region" description="Helical" evidence="7">
    <location>
        <begin position="213"/>
        <end position="238"/>
    </location>
</feature>
<keyword evidence="3" id="KW-1003">Cell membrane</keyword>
<keyword evidence="10" id="KW-1185">Reference proteome</keyword>
<feature type="transmembrane region" description="Helical" evidence="7">
    <location>
        <begin position="272"/>
        <end position="293"/>
    </location>
</feature>
<dbReference type="InterPro" id="IPR035906">
    <property type="entry name" value="MetI-like_sf"/>
</dbReference>
<dbReference type="Pfam" id="PF00528">
    <property type="entry name" value="BPD_transp_1"/>
    <property type="match status" value="1"/>
</dbReference>
<evidence type="ECO:0000259" key="8">
    <source>
        <dbReference type="PROSITE" id="PS50928"/>
    </source>
</evidence>
<reference evidence="9 10" key="1">
    <citation type="submission" date="2016-07" db="EMBL/GenBank/DDBJ databases">
        <title>High microdiversification within the ubiquitous acI lineage of Actinobacteria.</title>
        <authorList>
            <person name="Neuenschwander S.M."/>
            <person name="Salcher M."/>
            <person name="Ghai R."/>
            <person name="Pernthaler J."/>
        </authorList>
    </citation>
    <scope>NUCLEOTIDE SEQUENCE [LARGE SCALE GENOMIC DNA]</scope>
    <source>
        <strain evidence="9">MMS-IIA-15</strain>
    </source>
</reference>
<dbReference type="Gene3D" id="1.10.3720.10">
    <property type="entry name" value="MetI-like"/>
    <property type="match status" value="1"/>
</dbReference>
<evidence type="ECO:0000256" key="1">
    <source>
        <dbReference type="ARBA" id="ARBA00004651"/>
    </source>
</evidence>
<dbReference type="GO" id="GO:0055085">
    <property type="term" value="P:transmembrane transport"/>
    <property type="evidence" value="ECO:0007669"/>
    <property type="project" value="InterPro"/>
</dbReference>
<accession>A0A249KUP8</accession>
<evidence type="ECO:0000313" key="10">
    <source>
        <dbReference type="Proteomes" id="UP000217186"/>
    </source>
</evidence>
<feature type="domain" description="ABC transmembrane type-1" evidence="8">
    <location>
        <begin position="89"/>
        <end position="293"/>
    </location>
</feature>
<evidence type="ECO:0000256" key="6">
    <source>
        <dbReference type="ARBA" id="ARBA00023136"/>
    </source>
</evidence>
<keyword evidence="5 7" id="KW-1133">Transmembrane helix</keyword>
<dbReference type="EMBL" id="CP016776">
    <property type="protein sequence ID" value="ASY20528.1"/>
    <property type="molecule type" value="Genomic_DNA"/>
</dbReference>
<keyword evidence="2 7" id="KW-0813">Transport</keyword>
<feature type="transmembrane region" description="Helical" evidence="7">
    <location>
        <begin position="88"/>
        <end position="117"/>
    </location>
</feature>
<dbReference type="PROSITE" id="PS50928">
    <property type="entry name" value="ABC_TM1"/>
    <property type="match status" value="1"/>
</dbReference>
<dbReference type="PANTHER" id="PTHR43744:SF4">
    <property type="entry name" value="OSMOPROTECTIVE COMPOUNDS UPTAKE PERMEASE PROTEIN GGTD"/>
    <property type="match status" value="1"/>
</dbReference>
<proteinExistence type="inferred from homology"/>
<dbReference type="Proteomes" id="UP000217186">
    <property type="component" value="Chromosome"/>
</dbReference>
<dbReference type="SUPFAM" id="SSF161098">
    <property type="entry name" value="MetI-like"/>
    <property type="match status" value="1"/>
</dbReference>
<gene>
    <name evidence="9" type="ORF">A7sIIA15_06780</name>
</gene>
<feature type="transmembrane region" description="Helical" evidence="7">
    <location>
        <begin position="169"/>
        <end position="192"/>
    </location>
</feature>
<evidence type="ECO:0000256" key="5">
    <source>
        <dbReference type="ARBA" id="ARBA00022989"/>
    </source>
</evidence>
<comment type="similarity">
    <text evidence="7">Belongs to the binding-protein-dependent transport system permease family.</text>
</comment>
<comment type="subcellular location">
    <subcellularLocation>
        <location evidence="1 7">Cell membrane</location>
        <topology evidence="1 7">Multi-pass membrane protein</topology>
    </subcellularLocation>
</comment>
<dbReference type="KEGG" id="pvn:A7sIIA15_06780"/>
<protein>
    <submittedName>
        <fullName evidence="9">Alpha-glucoside transport system permease protein</fullName>
    </submittedName>
</protein>
<evidence type="ECO:0000256" key="3">
    <source>
        <dbReference type="ARBA" id="ARBA00022475"/>
    </source>
</evidence>
<evidence type="ECO:0000256" key="2">
    <source>
        <dbReference type="ARBA" id="ARBA00022448"/>
    </source>
</evidence>
<evidence type="ECO:0000256" key="4">
    <source>
        <dbReference type="ARBA" id="ARBA00022692"/>
    </source>
</evidence>